<dbReference type="Pfam" id="PF14659">
    <property type="entry name" value="Phage_int_SAM_3"/>
    <property type="match status" value="1"/>
</dbReference>
<feature type="domain" description="Core-binding (CB)" evidence="7">
    <location>
        <begin position="58"/>
        <end position="147"/>
    </location>
</feature>
<dbReference type="HOGENOM" id="CLU_027562_17_1_9"/>
<dbReference type="CDD" id="cd01189">
    <property type="entry name" value="INT_ICEBs1_C_like"/>
    <property type="match status" value="1"/>
</dbReference>
<evidence type="ECO:0008006" key="10">
    <source>
        <dbReference type="Google" id="ProtNLM"/>
    </source>
</evidence>
<dbReference type="EMBL" id="AJAQ01000016">
    <property type="protein sequence ID" value="EOH93811.1"/>
    <property type="molecule type" value="Genomic_DNA"/>
</dbReference>
<dbReference type="eggNOG" id="COG0582">
    <property type="taxonomic scope" value="Bacteria"/>
</dbReference>
<dbReference type="InterPro" id="IPR004107">
    <property type="entry name" value="Integrase_SAM-like_N"/>
</dbReference>
<dbReference type="Pfam" id="PF00589">
    <property type="entry name" value="Phage_integrase"/>
    <property type="match status" value="1"/>
</dbReference>
<dbReference type="AlphaFoldDB" id="R2SLR8"/>
<sequence>MRRGENIYKRKDGRWEGRYHKGRKINGKIKYGYVYGKTFKEVRAKLYPLKVKFQEINETQGDAAMSYFEWGVHWLSKIKREVKLSTYAGYEYKLKKYIFPIIGESALNEITSDRCQEVLESLEDLKLSVSSIHLIYQLFTRCLKAAQAEGILIINPSQKLKLPKLKKKRVHALTKKEQMKLEKAAKSAGEKGLPTLLSLYTGLRIGEISALKWEDIDLDTSIIHVENTIQRIPVTYDANVTRIVKGGSKSENGVRSIPIGKKIKELLLEHRDRSTSEYVFSVKNKPCEPRLLTYYFHKIRKVSQLTHIHFHQLRHSFATRCLELKADIPSVSAMLGHSTAKTTLDFYADALLEQRINVINMLETKLG</sequence>
<dbReference type="Gene3D" id="1.10.150.130">
    <property type="match status" value="1"/>
</dbReference>
<proteinExistence type="inferred from homology"/>
<keyword evidence="9" id="KW-1185">Reference proteome</keyword>
<dbReference type="PANTHER" id="PTHR30349:SF64">
    <property type="entry name" value="PROPHAGE INTEGRASE INTD-RELATED"/>
    <property type="match status" value="1"/>
</dbReference>
<evidence type="ECO:0000256" key="3">
    <source>
        <dbReference type="ARBA" id="ARBA00023125"/>
    </source>
</evidence>
<dbReference type="SUPFAM" id="SSF56349">
    <property type="entry name" value="DNA breaking-rejoining enzymes"/>
    <property type="match status" value="1"/>
</dbReference>
<evidence type="ECO:0000256" key="2">
    <source>
        <dbReference type="ARBA" id="ARBA00022908"/>
    </source>
</evidence>
<dbReference type="PROSITE" id="PS51898">
    <property type="entry name" value="TYR_RECOMBINASE"/>
    <property type="match status" value="1"/>
</dbReference>
<organism evidence="8 9">
    <name type="scientific">Enterococcus pallens ATCC BAA-351</name>
    <dbReference type="NCBI Taxonomy" id="1158607"/>
    <lineage>
        <taxon>Bacteria</taxon>
        <taxon>Bacillati</taxon>
        <taxon>Bacillota</taxon>
        <taxon>Bacilli</taxon>
        <taxon>Lactobacillales</taxon>
        <taxon>Enterococcaceae</taxon>
        <taxon>Enterococcus</taxon>
    </lineage>
</organism>
<dbReference type="RefSeq" id="WP_010757497.1">
    <property type="nucleotide sequence ID" value="NZ_ASWD01000001.1"/>
</dbReference>
<dbReference type="GO" id="GO:0003677">
    <property type="term" value="F:DNA binding"/>
    <property type="evidence" value="ECO:0007669"/>
    <property type="project" value="UniProtKB-UniRule"/>
</dbReference>
<protein>
    <recommendedName>
        <fullName evidence="10">Tyr recombinase domain-containing protein</fullName>
    </recommendedName>
</protein>
<dbReference type="InterPro" id="IPR013762">
    <property type="entry name" value="Integrase-like_cat_sf"/>
</dbReference>
<comment type="caution">
    <text evidence="8">The sequence shown here is derived from an EMBL/GenBank/DDBJ whole genome shotgun (WGS) entry which is preliminary data.</text>
</comment>
<dbReference type="STRING" id="160454.RV10_GL000655"/>
<keyword evidence="3 5" id="KW-0238">DNA-binding</keyword>
<keyword evidence="4" id="KW-0233">DNA recombination</keyword>
<evidence type="ECO:0000256" key="5">
    <source>
        <dbReference type="PROSITE-ProRule" id="PRU01248"/>
    </source>
</evidence>
<name>R2SLR8_9ENTE</name>
<evidence type="ECO:0000256" key="4">
    <source>
        <dbReference type="ARBA" id="ARBA00023172"/>
    </source>
</evidence>
<dbReference type="PROSITE" id="PS51900">
    <property type="entry name" value="CB"/>
    <property type="match status" value="1"/>
</dbReference>
<dbReference type="InterPro" id="IPR011010">
    <property type="entry name" value="DNA_brk_join_enz"/>
</dbReference>
<comment type="similarity">
    <text evidence="1">Belongs to the 'phage' integrase family.</text>
</comment>
<dbReference type="Gene3D" id="1.10.443.10">
    <property type="entry name" value="Intergrase catalytic core"/>
    <property type="match status" value="1"/>
</dbReference>
<dbReference type="InterPro" id="IPR002104">
    <property type="entry name" value="Integrase_catalytic"/>
</dbReference>
<feature type="domain" description="Tyr recombinase" evidence="6">
    <location>
        <begin position="168"/>
        <end position="360"/>
    </location>
</feature>
<evidence type="ECO:0000259" key="6">
    <source>
        <dbReference type="PROSITE" id="PS51898"/>
    </source>
</evidence>
<evidence type="ECO:0000313" key="8">
    <source>
        <dbReference type="EMBL" id="EOH93811.1"/>
    </source>
</evidence>
<evidence type="ECO:0000256" key="1">
    <source>
        <dbReference type="ARBA" id="ARBA00008857"/>
    </source>
</evidence>
<dbReference type="PANTHER" id="PTHR30349">
    <property type="entry name" value="PHAGE INTEGRASE-RELATED"/>
    <property type="match status" value="1"/>
</dbReference>
<dbReference type="InterPro" id="IPR050090">
    <property type="entry name" value="Tyrosine_recombinase_XerCD"/>
</dbReference>
<keyword evidence="2" id="KW-0229">DNA integration</keyword>
<dbReference type="OrthoDB" id="111144at2"/>
<dbReference type="GO" id="GO:0015074">
    <property type="term" value="P:DNA integration"/>
    <property type="evidence" value="ECO:0007669"/>
    <property type="project" value="UniProtKB-KW"/>
</dbReference>
<dbReference type="InterPro" id="IPR010998">
    <property type="entry name" value="Integrase_recombinase_N"/>
</dbReference>
<gene>
    <name evidence="8" type="ORF">UAU_02507</name>
</gene>
<dbReference type="InterPro" id="IPR044068">
    <property type="entry name" value="CB"/>
</dbReference>
<dbReference type="PATRIC" id="fig|1158607.3.peg.2480"/>
<accession>R2SLR8</accession>
<dbReference type="Proteomes" id="UP000013782">
    <property type="component" value="Unassembled WGS sequence"/>
</dbReference>
<dbReference type="GO" id="GO:0006310">
    <property type="term" value="P:DNA recombination"/>
    <property type="evidence" value="ECO:0007669"/>
    <property type="project" value="UniProtKB-KW"/>
</dbReference>
<reference evidence="8 9" key="1">
    <citation type="submission" date="2013-02" db="EMBL/GenBank/DDBJ databases">
        <title>The Genome Sequence of Enterococcus pallens BAA-351.</title>
        <authorList>
            <consortium name="The Broad Institute Genome Sequencing Platform"/>
            <consortium name="The Broad Institute Genome Sequencing Center for Infectious Disease"/>
            <person name="Earl A.M."/>
            <person name="Gilmore M.S."/>
            <person name="Lebreton F."/>
            <person name="Walker B."/>
            <person name="Young S.K."/>
            <person name="Zeng Q."/>
            <person name="Gargeya S."/>
            <person name="Fitzgerald M."/>
            <person name="Haas B."/>
            <person name="Abouelleil A."/>
            <person name="Alvarado L."/>
            <person name="Arachchi H.M."/>
            <person name="Berlin A.M."/>
            <person name="Chapman S.B."/>
            <person name="Dewar J."/>
            <person name="Goldberg J."/>
            <person name="Griggs A."/>
            <person name="Gujja S."/>
            <person name="Hansen M."/>
            <person name="Howarth C."/>
            <person name="Imamovic A."/>
            <person name="Larimer J."/>
            <person name="McCowan C."/>
            <person name="Murphy C."/>
            <person name="Neiman D."/>
            <person name="Pearson M."/>
            <person name="Priest M."/>
            <person name="Roberts A."/>
            <person name="Saif S."/>
            <person name="Shea T."/>
            <person name="Sisk P."/>
            <person name="Sykes S."/>
            <person name="Wortman J."/>
            <person name="Nusbaum C."/>
            <person name="Birren B."/>
        </authorList>
    </citation>
    <scope>NUCLEOTIDE SEQUENCE [LARGE SCALE GENOMIC DNA]</scope>
    <source>
        <strain evidence="8 9">ATCC BAA-351</strain>
    </source>
</reference>
<evidence type="ECO:0000313" key="9">
    <source>
        <dbReference type="Proteomes" id="UP000013782"/>
    </source>
</evidence>
<evidence type="ECO:0000259" key="7">
    <source>
        <dbReference type="PROSITE" id="PS51900"/>
    </source>
</evidence>